<feature type="binding site" evidence="1">
    <location>
        <position position="84"/>
    </location>
    <ligand>
        <name>Mg(2+)</name>
        <dbReference type="ChEBI" id="CHEBI:18420"/>
        <label>1</label>
        <note>catalytic</note>
    </ligand>
</feature>
<feature type="binding site" evidence="1">
    <location>
        <position position="65"/>
    </location>
    <ligand>
        <name>Mg(2+)</name>
        <dbReference type="ChEBI" id="CHEBI:18420"/>
        <label>1</label>
        <note>catalytic</note>
    </ligand>
</feature>
<comment type="caution">
    <text evidence="2">The sequence shown here is derived from an EMBL/GenBank/DDBJ whole genome shotgun (WGS) entry which is preliminary data.</text>
</comment>
<dbReference type="Proteomes" id="UP000639606">
    <property type="component" value="Unassembled WGS sequence"/>
</dbReference>
<evidence type="ECO:0000256" key="1">
    <source>
        <dbReference type="PIRSR" id="PIRSR600760-2"/>
    </source>
</evidence>
<protein>
    <submittedName>
        <fullName evidence="2">Inositol monophosphatase</fullName>
    </submittedName>
</protein>
<accession>A0A918ASU0</accession>
<dbReference type="GO" id="GO:0046872">
    <property type="term" value="F:metal ion binding"/>
    <property type="evidence" value="ECO:0007669"/>
    <property type="project" value="UniProtKB-KW"/>
</dbReference>
<dbReference type="PANTHER" id="PTHR20854">
    <property type="entry name" value="INOSITOL MONOPHOSPHATASE"/>
    <property type="match status" value="1"/>
</dbReference>
<dbReference type="InterPro" id="IPR000760">
    <property type="entry name" value="Inositol_monophosphatase-like"/>
</dbReference>
<name>A0A918ASU0_9PSEU</name>
<evidence type="ECO:0000313" key="2">
    <source>
        <dbReference type="EMBL" id="GGP78781.1"/>
    </source>
</evidence>
<dbReference type="PANTHER" id="PTHR20854:SF4">
    <property type="entry name" value="INOSITOL-1-MONOPHOSPHATASE-RELATED"/>
    <property type="match status" value="1"/>
</dbReference>
<reference evidence="2" key="1">
    <citation type="journal article" date="2014" name="Int. J. Syst. Evol. Microbiol.">
        <title>Complete genome sequence of Corynebacterium casei LMG S-19264T (=DSM 44701T), isolated from a smear-ripened cheese.</title>
        <authorList>
            <consortium name="US DOE Joint Genome Institute (JGI-PGF)"/>
            <person name="Walter F."/>
            <person name="Albersmeier A."/>
            <person name="Kalinowski J."/>
            <person name="Ruckert C."/>
        </authorList>
    </citation>
    <scope>NUCLEOTIDE SEQUENCE</scope>
    <source>
        <strain evidence="2">JCM 3313</strain>
    </source>
</reference>
<dbReference type="Pfam" id="PF00459">
    <property type="entry name" value="Inositol_P"/>
    <property type="match status" value="1"/>
</dbReference>
<keyword evidence="1" id="KW-0479">Metal-binding</keyword>
<feature type="binding site" evidence="1">
    <location>
        <position position="81"/>
    </location>
    <ligand>
        <name>Mg(2+)</name>
        <dbReference type="ChEBI" id="CHEBI:18420"/>
        <label>1</label>
        <note>catalytic</note>
    </ligand>
</feature>
<dbReference type="GO" id="GO:0007165">
    <property type="term" value="P:signal transduction"/>
    <property type="evidence" value="ECO:0007669"/>
    <property type="project" value="TreeGrafter"/>
</dbReference>
<gene>
    <name evidence="2" type="ORF">GCM10010185_60780</name>
</gene>
<comment type="cofactor">
    <cofactor evidence="1">
        <name>Mg(2+)</name>
        <dbReference type="ChEBI" id="CHEBI:18420"/>
    </cofactor>
</comment>
<dbReference type="RefSeq" id="WP_189226762.1">
    <property type="nucleotide sequence ID" value="NZ_BMRG01000018.1"/>
</dbReference>
<dbReference type="SUPFAM" id="SSF56655">
    <property type="entry name" value="Carbohydrate phosphatase"/>
    <property type="match status" value="1"/>
</dbReference>
<keyword evidence="3" id="KW-1185">Reference proteome</keyword>
<reference evidence="2" key="2">
    <citation type="submission" date="2020-09" db="EMBL/GenBank/DDBJ databases">
        <authorList>
            <person name="Sun Q."/>
            <person name="Ohkuma M."/>
        </authorList>
    </citation>
    <scope>NUCLEOTIDE SEQUENCE</scope>
    <source>
        <strain evidence="2">JCM 3313</strain>
    </source>
</reference>
<keyword evidence="1" id="KW-0460">Magnesium</keyword>
<organism evidence="2 3">
    <name type="scientific">Saccharothrix coeruleofusca</name>
    <dbReference type="NCBI Taxonomy" id="33919"/>
    <lineage>
        <taxon>Bacteria</taxon>
        <taxon>Bacillati</taxon>
        <taxon>Actinomycetota</taxon>
        <taxon>Actinomycetes</taxon>
        <taxon>Pseudonocardiales</taxon>
        <taxon>Pseudonocardiaceae</taxon>
        <taxon>Saccharothrix</taxon>
    </lineage>
</organism>
<feature type="binding site" evidence="1">
    <location>
        <position position="208"/>
    </location>
    <ligand>
        <name>Mg(2+)</name>
        <dbReference type="ChEBI" id="CHEBI:18420"/>
        <label>1</label>
        <note>catalytic</note>
    </ligand>
</feature>
<dbReference type="AlphaFoldDB" id="A0A918ASU0"/>
<proteinExistence type="predicted"/>
<dbReference type="Gene3D" id="3.30.540.10">
    <property type="entry name" value="Fructose-1,6-Bisphosphatase, subunit A, domain 1"/>
    <property type="match status" value="1"/>
</dbReference>
<feature type="binding site" evidence="1">
    <location>
        <position position="83"/>
    </location>
    <ligand>
        <name>Mg(2+)</name>
        <dbReference type="ChEBI" id="CHEBI:18420"/>
        <label>1</label>
        <note>catalytic</note>
    </ligand>
</feature>
<dbReference type="PRINTS" id="PR00377">
    <property type="entry name" value="IMPHPHTASES"/>
</dbReference>
<dbReference type="EMBL" id="BMRG01000018">
    <property type="protein sequence ID" value="GGP78781.1"/>
    <property type="molecule type" value="Genomic_DNA"/>
</dbReference>
<dbReference type="GO" id="GO:0006020">
    <property type="term" value="P:inositol metabolic process"/>
    <property type="evidence" value="ECO:0007669"/>
    <property type="project" value="TreeGrafter"/>
</dbReference>
<sequence>MAHLEFIDDCLRRAAALARRSADRSAVAVKPDDPNQVVTPADLAISAELVGRITARFPDDSVLDEETGPRRGPSGTTWVLDPLDGSSNYAAGTALYGTMLAVVEHGRVVAAGIALPEFDEVLLAERGGGTHLNGVRVRTPARTELADCLVAHGLDTGPPAELSEDFRRLSWLASRCLGIRMSNSVFDAVQVVKGAYGAFLHRRTRIWDVAAIDCVAREAGGCCTAPDGEPLDFTDPIARAADWYPVRVCADGLQPALTGDGAAGAGVAD</sequence>
<dbReference type="GO" id="GO:0008934">
    <property type="term" value="F:inositol monophosphate 1-phosphatase activity"/>
    <property type="evidence" value="ECO:0007669"/>
    <property type="project" value="TreeGrafter"/>
</dbReference>
<dbReference type="CDD" id="cd01637">
    <property type="entry name" value="IMPase_like"/>
    <property type="match status" value="1"/>
</dbReference>
<dbReference type="Gene3D" id="3.40.190.80">
    <property type="match status" value="1"/>
</dbReference>
<evidence type="ECO:0000313" key="3">
    <source>
        <dbReference type="Proteomes" id="UP000639606"/>
    </source>
</evidence>